<feature type="domain" description="Probable zinc-binding" evidence="1">
    <location>
        <begin position="3"/>
        <end position="49"/>
    </location>
</feature>
<feature type="domain" description="CxxC-x17-CxxC" evidence="2">
    <location>
        <begin position="61"/>
        <end position="96"/>
    </location>
</feature>
<dbReference type="Proteomes" id="UP000430670">
    <property type="component" value="Unassembled WGS sequence"/>
</dbReference>
<name>A0A6I3SQY1_HELMO</name>
<protein>
    <submittedName>
        <fullName evidence="3">Zinc-binding protein</fullName>
    </submittedName>
</protein>
<sequence length="101" mass="11705">MFQDKVLTCKECGCEFEFTASEQEFYAEKGFTNEPGRCPQCRAARKAQNNNNRGGGYRQEREMYPVTCSACGKETTVPFQPRGDKPVYCRDCFQPQPRNRW</sequence>
<gene>
    <name evidence="3" type="ORF">GJ688_16235</name>
</gene>
<dbReference type="InterPro" id="IPR026363">
    <property type="entry name" value="CxxC-x17-CxxC_dom"/>
</dbReference>
<comment type="caution">
    <text evidence="3">The sequence shown here is derived from an EMBL/GenBank/DDBJ whole genome shotgun (WGS) entry which is preliminary data.</text>
</comment>
<dbReference type="Pfam" id="PF13451">
    <property type="entry name" value="zf_Tbcl"/>
    <property type="match status" value="1"/>
</dbReference>
<dbReference type="Pfam" id="PF23477">
    <property type="entry name" value="zf_Tbcl_2"/>
    <property type="match status" value="1"/>
</dbReference>
<dbReference type="AlphaFoldDB" id="A0A6I3SQY1"/>
<accession>A0A6I3SQY1</accession>
<dbReference type="NCBIfam" id="TIGR04272">
    <property type="entry name" value="cxxc_cxxc_Mbark"/>
    <property type="match status" value="1"/>
</dbReference>
<keyword evidence="4" id="KW-1185">Reference proteome</keyword>
<evidence type="ECO:0000259" key="2">
    <source>
        <dbReference type="Pfam" id="PF23477"/>
    </source>
</evidence>
<evidence type="ECO:0000313" key="4">
    <source>
        <dbReference type="Proteomes" id="UP000430670"/>
    </source>
</evidence>
<evidence type="ECO:0000313" key="3">
    <source>
        <dbReference type="EMBL" id="MTV50497.1"/>
    </source>
</evidence>
<dbReference type="InterPro" id="IPR025306">
    <property type="entry name" value="Zn-bnd_dom_prob"/>
</dbReference>
<dbReference type="EMBL" id="WNKU01000026">
    <property type="protein sequence ID" value="MTV50497.1"/>
    <property type="molecule type" value="Genomic_DNA"/>
</dbReference>
<organism evidence="3 4">
    <name type="scientific">Heliobacterium mobile</name>
    <name type="common">Heliobacillus mobilis</name>
    <dbReference type="NCBI Taxonomy" id="28064"/>
    <lineage>
        <taxon>Bacteria</taxon>
        <taxon>Bacillati</taxon>
        <taxon>Bacillota</taxon>
        <taxon>Clostridia</taxon>
        <taxon>Eubacteriales</taxon>
        <taxon>Heliobacteriaceae</taxon>
        <taxon>Heliobacterium</taxon>
    </lineage>
</organism>
<dbReference type="OrthoDB" id="5505402at2"/>
<dbReference type="RefSeq" id="WP_155477583.1">
    <property type="nucleotide sequence ID" value="NZ_WNKU01000026.1"/>
</dbReference>
<evidence type="ECO:0000259" key="1">
    <source>
        <dbReference type="Pfam" id="PF13451"/>
    </source>
</evidence>
<reference evidence="3 4" key="1">
    <citation type="submission" date="2019-11" db="EMBL/GenBank/DDBJ databases">
        <title>Whole-genome sequence of a the green, strictly anaerobic photosynthetic bacterium Heliobacillus mobilis DSM 6151.</title>
        <authorList>
            <person name="Kyndt J.A."/>
            <person name="Meyer T.E."/>
        </authorList>
    </citation>
    <scope>NUCLEOTIDE SEQUENCE [LARGE SCALE GENOMIC DNA]</scope>
    <source>
        <strain evidence="3 4">DSM 6151</strain>
    </source>
</reference>
<proteinExistence type="predicted"/>